<dbReference type="Gene3D" id="1.10.540.10">
    <property type="entry name" value="Acyl-CoA dehydrogenase/oxidase, N-terminal domain"/>
    <property type="match status" value="1"/>
</dbReference>
<accession>A0A0T7FCS3</accession>
<protein>
    <submittedName>
        <fullName evidence="7">Acyl-CoA dehydrogenase</fullName>
    </submittedName>
</protein>
<gene>
    <name evidence="7" type="ORF">NGAL_HAMBI1145_15390</name>
</gene>
<feature type="domain" description="Acyl-CoA dehydrogenase C-terminal" evidence="6">
    <location>
        <begin position="242"/>
        <end position="379"/>
    </location>
</feature>
<keyword evidence="1" id="KW-0285">Flavoprotein</keyword>
<dbReference type="Proteomes" id="UP000046176">
    <property type="component" value="Unassembled WGS sequence"/>
</dbReference>
<dbReference type="InterPro" id="IPR036250">
    <property type="entry name" value="AcylCo_DH-like_C"/>
</dbReference>
<dbReference type="Pfam" id="PF02770">
    <property type="entry name" value="Acyl-CoA_dh_M"/>
    <property type="match status" value="1"/>
</dbReference>
<dbReference type="GO" id="GO:0050660">
    <property type="term" value="F:flavin adenine dinucleotide binding"/>
    <property type="evidence" value="ECO:0007669"/>
    <property type="project" value="InterPro"/>
</dbReference>
<comment type="similarity">
    <text evidence="3">Belongs to the HpaH/HsaA monooxygenase family.</text>
</comment>
<dbReference type="EMBL" id="CCRH01000003">
    <property type="protein sequence ID" value="CDZ32825.1"/>
    <property type="molecule type" value="Genomic_DNA"/>
</dbReference>
<evidence type="ECO:0000259" key="5">
    <source>
        <dbReference type="Pfam" id="PF02771"/>
    </source>
</evidence>
<dbReference type="AlphaFoldDB" id="A0A0T7FCS3"/>
<dbReference type="InterPro" id="IPR006091">
    <property type="entry name" value="Acyl-CoA_Oxase/DH_mid-dom"/>
</dbReference>
<sequence length="407" mass="43784">MSIAKLQTNRGPTREELLARIPDFTAEIAKGAAQRDLDRELPFEAFRLFRELGLGTLRIPVALGGPGGSVTDYIEMIAAIGAADSNVAHALRSHFNYVENVILSEPRERDAGAVDLILAGKLFGGAHTEQGTARPGQVTTTIVRHGETYRLNGRKWYATGTAFADFASFSALDEEGRTVGILLPVEREGIKILDDWDGMGQRLTASGGVLLENVEVFPHEFATRGLDNLVGRHCSTLRQLHLAASAAGAVRNVLTDGLAYVRRQARSAAHSMAETANQDPFVQQVIGEIAANSFAIDTAVAAAAMALDQTVAAFGKGNEAGIEEALVASALATARTQLVLGQLGPRSAERMFELGGGSATSRNNNFDRHWRNIRTVLNHNPLLHKSRVVGDYLLNGTTTHLKEGRVF</sequence>
<dbReference type="OrthoDB" id="6184213at2"/>
<evidence type="ECO:0000259" key="4">
    <source>
        <dbReference type="Pfam" id="PF02770"/>
    </source>
</evidence>
<dbReference type="SUPFAM" id="SSF47203">
    <property type="entry name" value="Acyl-CoA dehydrogenase C-terminal domain-like"/>
    <property type="match status" value="1"/>
</dbReference>
<proteinExistence type="inferred from homology"/>
<dbReference type="RefSeq" id="WP_046665749.1">
    <property type="nucleotide sequence ID" value="NZ_CCRH01000003.1"/>
</dbReference>
<dbReference type="SUPFAM" id="SSF56645">
    <property type="entry name" value="Acyl-CoA dehydrogenase NM domain-like"/>
    <property type="match status" value="1"/>
</dbReference>
<evidence type="ECO:0000313" key="8">
    <source>
        <dbReference type="Proteomes" id="UP000046176"/>
    </source>
</evidence>
<dbReference type="InterPro" id="IPR050741">
    <property type="entry name" value="Acyl-CoA_dehydrogenase"/>
</dbReference>
<dbReference type="InterPro" id="IPR046373">
    <property type="entry name" value="Acyl-CoA_Oxase/DH_mid-dom_sf"/>
</dbReference>
<dbReference type="Pfam" id="PF08028">
    <property type="entry name" value="Acyl-CoA_dh_2"/>
    <property type="match status" value="1"/>
</dbReference>
<dbReference type="Pfam" id="PF02771">
    <property type="entry name" value="Acyl-CoA_dh_N"/>
    <property type="match status" value="1"/>
</dbReference>
<dbReference type="PANTHER" id="PTHR48083">
    <property type="entry name" value="MEDIUM-CHAIN SPECIFIC ACYL-COA DEHYDROGENASE, MITOCHONDRIAL-RELATED"/>
    <property type="match status" value="1"/>
</dbReference>
<evidence type="ECO:0000256" key="1">
    <source>
        <dbReference type="ARBA" id="ARBA00022630"/>
    </source>
</evidence>
<dbReference type="PIRSF" id="PIRSF016578">
    <property type="entry name" value="HsaA"/>
    <property type="match status" value="1"/>
</dbReference>
<evidence type="ECO:0000256" key="3">
    <source>
        <dbReference type="ARBA" id="ARBA00049661"/>
    </source>
</evidence>
<dbReference type="Gene3D" id="1.20.140.10">
    <property type="entry name" value="Butyryl-CoA Dehydrogenase, subunit A, domain 3"/>
    <property type="match status" value="1"/>
</dbReference>
<dbReference type="InterPro" id="IPR013107">
    <property type="entry name" value="Acyl-CoA_DH_C"/>
</dbReference>
<name>A0A0T7FCS3_NEOGA</name>
<reference evidence="7 8" key="1">
    <citation type="submission" date="2014-08" db="EMBL/GenBank/DDBJ databases">
        <authorList>
            <person name="Chen Y.-H."/>
        </authorList>
    </citation>
    <scope>NUCLEOTIDE SEQUENCE [LARGE SCALE GENOMIC DNA]</scope>
</reference>
<evidence type="ECO:0000313" key="7">
    <source>
        <dbReference type="EMBL" id="CDZ32825.1"/>
    </source>
</evidence>
<dbReference type="InterPro" id="IPR037069">
    <property type="entry name" value="AcylCoA_DH/ox_N_sf"/>
</dbReference>
<keyword evidence="2" id="KW-0560">Oxidoreductase</keyword>
<evidence type="ECO:0000256" key="2">
    <source>
        <dbReference type="ARBA" id="ARBA00023002"/>
    </source>
</evidence>
<dbReference type="GO" id="GO:0005737">
    <property type="term" value="C:cytoplasm"/>
    <property type="evidence" value="ECO:0007669"/>
    <property type="project" value="TreeGrafter"/>
</dbReference>
<dbReference type="GO" id="GO:0016712">
    <property type="term" value="F:oxidoreductase activity, acting on paired donors, with incorporation or reduction of molecular oxygen, reduced flavin or flavoprotein as one donor, and incorporation of one atom of oxygen"/>
    <property type="evidence" value="ECO:0007669"/>
    <property type="project" value="TreeGrafter"/>
</dbReference>
<feature type="domain" description="Acyl-CoA oxidase/dehydrogenase middle" evidence="4">
    <location>
        <begin position="134"/>
        <end position="214"/>
    </location>
</feature>
<dbReference type="Gene3D" id="2.40.110.10">
    <property type="entry name" value="Butyryl-CoA Dehydrogenase, subunit A, domain 2"/>
    <property type="match status" value="1"/>
</dbReference>
<dbReference type="GO" id="GO:0003995">
    <property type="term" value="F:acyl-CoA dehydrogenase activity"/>
    <property type="evidence" value="ECO:0007669"/>
    <property type="project" value="TreeGrafter"/>
</dbReference>
<organism evidence="7 8">
    <name type="scientific">Neorhizobium galegae bv. officinalis</name>
    <dbReference type="NCBI Taxonomy" id="323656"/>
    <lineage>
        <taxon>Bacteria</taxon>
        <taxon>Pseudomonadati</taxon>
        <taxon>Pseudomonadota</taxon>
        <taxon>Alphaproteobacteria</taxon>
        <taxon>Hyphomicrobiales</taxon>
        <taxon>Rhizobiaceae</taxon>
        <taxon>Rhizobium/Agrobacterium group</taxon>
        <taxon>Neorhizobium</taxon>
    </lineage>
</organism>
<dbReference type="InterPro" id="IPR009100">
    <property type="entry name" value="AcylCoA_DH/oxidase_NM_dom_sf"/>
</dbReference>
<dbReference type="InterPro" id="IPR013786">
    <property type="entry name" value="AcylCoA_DH/ox_N"/>
</dbReference>
<dbReference type="GO" id="GO:0033539">
    <property type="term" value="P:fatty acid beta-oxidation using acyl-CoA dehydrogenase"/>
    <property type="evidence" value="ECO:0007669"/>
    <property type="project" value="TreeGrafter"/>
</dbReference>
<evidence type="ECO:0000259" key="6">
    <source>
        <dbReference type="Pfam" id="PF08028"/>
    </source>
</evidence>
<dbReference type="CDD" id="cd01163">
    <property type="entry name" value="DszC"/>
    <property type="match status" value="1"/>
</dbReference>
<feature type="domain" description="Acyl-CoA dehydrogenase/oxidase N-terminal" evidence="5">
    <location>
        <begin position="16"/>
        <end position="103"/>
    </location>
</feature>
<dbReference type="PANTHER" id="PTHR48083:SF19">
    <property type="entry name" value="FLAVIN-DEPENDENT MONOOXYGENASE, OXYGENASE SUBUNIT HSAA"/>
    <property type="match status" value="1"/>
</dbReference>